<dbReference type="Pfam" id="PF00106">
    <property type="entry name" value="adh_short"/>
    <property type="match status" value="1"/>
</dbReference>
<gene>
    <name evidence="5" type="ORF">KXV57_000139</name>
</gene>
<organism evidence="5 6">
    <name type="scientific">Aspergillus fumigatus</name>
    <name type="common">Neosartorya fumigata</name>
    <dbReference type="NCBI Taxonomy" id="746128"/>
    <lineage>
        <taxon>Eukaryota</taxon>
        <taxon>Fungi</taxon>
        <taxon>Dikarya</taxon>
        <taxon>Ascomycota</taxon>
        <taxon>Pezizomycotina</taxon>
        <taxon>Eurotiomycetes</taxon>
        <taxon>Eurotiomycetidae</taxon>
        <taxon>Eurotiales</taxon>
        <taxon>Aspergillaceae</taxon>
        <taxon>Aspergillus</taxon>
        <taxon>Aspergillus subgen. Fumigati</taxon>
    </lineage>
</organism>
<evidence type="ECO:0000256" key="2">
    <source>
        <dbReference type="ARBA" id="ARBA00022857"/>
    </source>
</evidence>
<dbReference type="GO" id="GO:0016491">
    <property type="term" value="F:oxidoreductase activity"/>
    <property type="evidence" value="ECO:0007669"/>
    <property type="project" value="UniProtKB-KW"/>
</dbReference>
<dbReference type="EMBL" id="JAIBSC010000001">
    <property type="protein sequence ID" value="KAH1911750.1"/>
    <property type="molecule type" value="Genomic_DNA"/>
</dbReference>
<feature type="region of interest" description="Disordered" evidence="4">
    <location>
        <begin position="314"/>
        <end position="335"/>
    </location>
</feature>
<proteinExistence type="inferred from homology"/>
<evidence type="ECO:0000256" key="3">
    <source>
        <dbReference type="ARBA" id="ARBA00023002"/>
    </source>
</evidence>
<evidence type="ECO:0000256" key="1">
    <source>
        <dbReference type="ARBA" id="ARBA00006484"/>
    </source>
</evidence>
<dbReference type="Proteomes" id="UP000813423">
    <property type="component" value="Unassembled WGS sequence"/>
</dbReference>
<dbReference type="InterPro" id="IPR002347">
    <property type="entry name" value="SDR_fam"/>
</dbReference>
<evidence type="ECO:0000256" key="4">
    <source>
        <dbReference type="SAM" id="MobiDB-lite"/>
    </source>
</evidence>
<dbReference type="SUPFAM" id="SSF51735">
    <property type="entry name" value="NAD(P)-binding Rossmann-fold domains"/>
    <property type="match status" value="1"/>
</dbReference>
<evidence type="ECO:0008006" key="7">
    <source>
        <dbReference type="Google" id="ProtNLM"/>
    </source>
</evidence>
<feature type="region of interest" description="Disordered" evidence="4">
    <location>
        <begin position="522"/>
        <end position="543"/>
    </location>
</feature>
<evidence type="ECO:0000313" key="5">
    <source>
        <dbReference type="EMBL" id="KAH1911750.1"/>
    </source>
</evidence>
<sequence length="794" mass="88009">MDLGHDHPIWQSGCHEPLQLHTPLQQSFKSPTLDSPSFSSTAFDAATPKPGYPGALSLHHYRRFLSQDDGFIALHRNGGKTLRRKNAALDLNKSQTSLTPPLCSFSVSSAASSPPPLSPSYTPSPVSYRGENGPGLDESLLSFPSSFLDINPSEQPLRLSPLHSPHQLLETFRARLARFPETQEQTFTPGHTKARSDSMLLELRRPTATIEHQGTSFEILNPHESLRFARIVSYIEDVDNSSITDDQRDSFNATRPQSETLILEQDKIVEARHDHNHYISDADEERAHYELIGDMPYQPMPSISERLVGNETDIPQSHKWSSPPQSRPMTAQSYGSELGEPGYSVLASYDGAGWTSTTDDVLAMKYDEMQRSESTRRCSADQKKRGKRNPFKKLARKNTFNLFNLRCGKVRRHSDVVTKPCVGFMINHIPHRSFTVDILSSSPTLYWPKNMENHPTALSIIEAENLTHALPDKVIFITGCSSGLGAATARALSNTNATLFLAVRDTPKARHVLADLLASASDSDSGSRLASDADGKCSTSTSTSTSQSEIRLLHMDLASLSSIRHAVTSFLSQSDKLNILINNGGVMATPESRTEDGFETQFGTNHLGHFLLFQLLKPLLLRSATPQFHSRVVSVTSSAHRKSGIRFGDLHFETEKYDGALAYAQSKTANIYMMNEIERRFGGQGLHGLSVHPGLILTGLQKFVDDALMEEWRKPGMRPYLKTEEQGAATVVVAAVGREWEGKGGKYLEDCRESGPAKTGFRTVDPGYAMHIWDQESAGRLWEVSRRLVGLRQD</sequence>
<dbReference type="PANTHER" id="PTHR24320:SF272">
    <property type="entry name" value="NAD(P)-BINDING ROSSMANN-FOLD SUPERFAMILY PROTEIN"/>
    <property type="match status" value="1"/>
</dbReference>
<comment type="similarity">
    <text evidence="1">Belongs to the short-chain dehydrogenases/reductases (SDR) family.</text>
</comment>
<dbReference type="PANTHER" id="PTHR24320">
    <property type="entry name" value="RETINOL DEHYDROGENASE"/>
    <property type="match status" value="1"/>
</dbReference>
<protein>
    <recommendedName>
        <fullName evidence="7">Oxidoreductase</fullName>
    </recommendedName>
</protein>
<feature type="region of interest" description="Disordered" evidence="4">
    <location>
        <begin position="371"/>
        <end position="391"/>
    </location>
</feature>
<feature type="compositionally biased region" description="Basic and acidic residues" evidence="4">
    <location>
        <begin position="371"/>
        <end position="383"/>
    </location>
</feature>
<keyword evidence="3" id="KW-0560">Oxidoreductase</keyword>
<reference evidence="5" key="1">
    <citation type="submission" date="2021-08" db="EMBL/GenBank/DDBJ databases">
        <title>Global Aspergillus fumigatus from environmental and clinical sources.</title>
        <authorList>
            <person name="Barber A."/>
            <person name="Sae-Ong T."/>
        </authorList>
    </citation>
    <scope>NUCLEOTIDE SEQUENCE</scope>
    <source>
        <strain evidence="5">NRZ-2016-071</strain>
    </source>
</reference>
<name>A0A9P8SXS1_ASPFM</name>
<dbReference type="AlphaFoldDB" id="A0A9P8SXS1"/>
<dbReference type="Gene3D" id="3.40.50.720">
    <property type="entry name" value="NAD(P)-binding Rossmann-like Domain"/>
    <property type="match status" value="1"/>
</dbReference>
<feature type="compositionally biased region" description="Low complexity" evidence="4">
    <location>
        <begin position="119"/>
        <end position="128"/>
    </location>
</feature>
<evidence type="ECO:0000313" key="6">
    <source>
        <dbReference type="Proteomes" id="UP000813423"/>
    </source>
</evidence>
<accession>A0A9P8SXS1</accession>
<dbReference type="InterPro" id="IPR036291">
    <property type="entry name" value="NAD(P)-bd_dom_sf"/>
</dbReference>
<feature type="region of interest" description="Disordered" evidence="4">
    <location>
        <begin position="109"/>
        <end position="135"/>
    </location>
</feature>
<keyword evidence="2" id="KW-0521">NADP</keyword>
<dbReference type="PRINTS" id="PR00081">
    <property type="entry name" value="GDHRDH"/>
</dbReference>
<comment type="caution">
    <text evidence="5">The sequence shown here is derived from an EMBL/GenBank/DDBJ whole genome shotgun (WGS) entry which is preliminary data.</text>
</comment>